<keyword evidence="1" id="KW-0472">Membrane</keyword>
<keyword evidence="1" id="KW-0812">Transmembrane</keyword>
<dbReference type="AlphaFoldDB" id="A0A502HZZ6"/>
<evidence type="ECO:0000256" key="1">
    <source>
        <dbReference type="SAM" id="Phobius"/>
    </source>
</evidence>
<proteinExistence type="predicted"/>
<comment type="caution">
    <text evidence="2">The sequence shown here is derived from an EMBL/GenBank/DDBJ whole genome shotgun (WGS) entry which is preliminary data.</text>
</comment>
<accession>A0A502HZZ6</accession>
<evidence type="ECO:0000313" key="3">
    <source>
        <dbReference type="Proteomes" id="UP000320914"/>
    </source>
</evidence>
<gene>
    <name evidence="2" type="ORF">EAH74_25280</name>
</gene>
<dbReference type="EMBL" id="RCZA01000012">
    <property type="protein sequence ID" value="TPG78680.1"/>
    <property type="molecule type" value="Genomic_DNA"/>
</dbReference>
<name>A0A502HZZ6_9PSED</name>
<reference evidence="2 3" key="1">
    <citation type="journal article" date="2019" name="Environ. Microbiol.">
        <title>Species interactions and distinct microbial communities in high Arctic permafrost affected cryosols are associated with the CH4 and CO2 gas fluxes.</title>
        <authorList>
            <person name="Altshuler I."/>
            <person name="Hamel J."/>
            <person name="Turney S."/>
            <person name="Magnuson E."/>
            <person name="Levesque R."/>
            <person name="Greer C."/>
            <person name="Whyte L.G."/>
        </authorList>
    </citation>
    <scope>NUCLEOTIDE SEQUENCE [LARGE SCALE GENOMIC DNA]</scope>
    <source>
        <strain evidence="2 3">OWC5</strain>
    </source>
</reference>
<protein>
    <submittedName>
        <fullName evidence="2">Uncharacterized protein</fullName>
    </submittedName>
</protein>
<feature type="transmembrane region" description="Helical" evidence="1">
    <location>
        <begin position="16"/>
        <end position="35"/>
    </location>
</feature>
<feature type="transmembrane region" description="Helical" evidence="1">
    <location>
        <begin position="41"/>
        <end position="61"/>
    </location>
</feature>
<keyword evidence="1" id="KW-1133">Transmembrane helix</keyword>
<organism evidence="2 3">
    <name type="scientific">Pseudomonas mandelii</name>
    <dbReference type="NCBI Taxonomy" id="75612"/>
    <lineage>
        <taxon>Bacteria</taxon>
        <taxon>Pseudomonadati</taxon>
        <taxon>Pseudomonadota</taxon>
        <taxon>Gammaproteobacteria</taxon>
        <taxon>Pseudomonadales</taxon>
        <taxon>Pseudomonadaceae</taxon>
        <taxon>Pseudomonas</taxon>
    </lineage>
</organism>
<evidence type="ECO:0000313" key="2">
    <source>
        <dbReference type="EMBL" id="TPG78680.1"/>
    </source>
</evidence>
<sequence length="64" mass="7464">MNRRTRFALNHSSGRALARLQLLILLLILIYPPFGTKEHRALARGRTLGASLFLLTFFWRLKKK</sequence>
<dbReference type="Proteomes" id="UP000320914">
    <property type="component" value="Unassembled WGS sequence"/>
</dbReference>